<proteinExistence type="predicted"/>
<keyword evidence="2" id="KW-1185">Reference proteome</keyword>
<accession>A0A7W6IJI9</accession>
<evidence type="ECO:0000313" key="2">
    <source>
        <dbReference type="Proteomes" id="UP000519439"/>
    </source>
</evidence>
<gene>
    <name evidence="1" type="ORF">GGR34_003684</name>
</gene>
<dbReference type="AlphaFoldDB" id="A0A7W6IJI9"/>
<dbReference type="Pfam" id="PF05489">
    <property type="entry name" value="Phage_tail_X"/>
    <property type="match status" value="1"/>
</dbReference>
<dbReference type="EMBL" id="JACIDC010000018">
    <property type="protein sequence ID" value="MBB4041999.1"/>
    <property type="molecule type" value="Genomic_DNA"/>
</dbReference>
<reference evidence="1 2" key="1">
    <citation type="submission" date="2020-08" db="EMBL/GenBank/DDBJ databases">
        <title>Genomic Encyclopedia of Type Strains, Phase IV (KMG-IV): sequencing the most valuable type-strain genomes for metagenomic binning, comparative biology and taxonomic classification.</title>
        <authorList>
            <person name="Goeker M."/>
        </authorList>
    </citation>
    <scope>NUCLEOTIDE SEQUENCE [LARGE SCALE GENOMIC DNA]</scope>
    <source>
        <strain evidence="1 2">DSM 15743</strain>
    </source>
</reference>
<evidence type="ECO:0000313" key="1">
    <source>
        <dbReference type="EMBL" id="MBB4041999.1"/>
    </source>
</evidence>
<dbReference type="InterPro" id="IPR008861">
    <property type="entry name" value="GpX-like"/>
</dbReference>
<dbReference type="Proteomes" id="UP000519439">
    <property type="component" value="Unassembled WGS sequence"/>
</dbReference>
<comment type="caution">
    <text evidence="1">The sequence shown here is derived from an EMBL/GenBank/DDBJ whole genome shotgun (WGS) entry which is preliminary data.</text>
</comment>
<dbReference type="RefSeq" id="WP_035459273.1">
    <property type="nucleotide sequence ID" value="NZ_JACIDC010000018.1"/>
</dbReference>
<name>A0A7W6IJI9_9HYPH</name>
<protein>
    <submittedName>
        <fullName evidence="1">Phage tail protein X</fullName>
    </submittedName>
</protein>
<organism evidence="1 2">
    <name type="scientific">Microvirga flocculans</name>
    <dbReference type="NCBI Taxonomy" id="217168"/>
    <lineage>
        <taxon>Bacteria</taxon>
        <taxon>Pseudomonadati</taxon>
        <taxon>Pseudomonadota</taxon>
        <taxon>Alphaproteobacteria</taxon>
        <taxon>Hyphomicrobiales</taxon>
        <taxon>Methylobacteriaceae</taxon>
        <taxon>Microvirga</taxon>
    </lineage>
</organism>
<sequence length="75" mass="8341">MSTETLPPVESAFTTLDLLLYRRFGREVPGLVEKTLDRNPGLADHGPYLPIGTQVTVEIPEPATVRPVRLLRLTD</sequence>